<organism evidence="1 2">
    <name type="scientific">Bacillus glycinifermentans</name>
    <dbReference type="NCBI Taxonomy" id="1664069"/>
    <lineage>
        <taxon>Bacteria</taxon>
        <taxon>Bacillati</taxon>
        <taxon>Bacillota</taxon>
        <taxon>Bacilli</taxon>
        <taxon>Bacillales</taxon>
        <taxon>Bacillaceae</taxon>
        <taxon>Bacillus</taxon>
    </lineage>
</organism>
<protein>
    <submittedName>
        <fullName evidence="1">Uncharacterized protein</fullName>
    </submittedName>
</protein>
<name>A0A0J6F1V5_9BACI</name>
<dbReference type="AlphaFoldDB" id="A0A0J6F1V5"/>
<accession>A0A0J6EFL7</accession>
<sequence length="77" mass="8133">MMNTTIMTLTNAGGTAGGERLIPRRTALLMMTITMTITMTVTATAKTATVSNAEKESVFPMMTMTASNAGERSAENV</sequence>
<evidence type="ECO:0000313" key="1">
    <source>
        <dbReference type="EMBL" id="KRT93659.1"/>
    </source>
</evidence>
<gene>
    <name evidence="1" type="ORF">AB447_217845</name>
</gene>
<reference evidence="1 2" key="1">
    <citation type="journal article" date="2015" name="Int. J. Syst. Evol. Microbiol.">
        <title>Bacillus glycinifermentans sp. nov., isolated from fermented soybean paste.</title>
        <authorList>
            <person name="Kim S.J."/>
            <person name="Dunlap C.A."/>
            <person name="Kwon S.W."/>
            <person name="Rooney A.P."/>
        </authorList>
    </citation>
    <scope>NUCLEOTIDE SEQUENCE [LARGE SCALE GENOMIC DNA]</scope>
    <source>
        <strain evidence="1 2">GO-13</strain>
    </source>
</reference>
<evidence type="ECO:0000313" key="2">
    <source>
        <dbReference type="Proteomes" id="UP000036168"/>
    </source>
</evidence>
<comment type="caution">
    <text evidence="1">The sequence shown here is derived from an EMBL/GenBank/DDBJ whole genome shotgun (WGS) entry which is preliminary data.</text>
</comment>
<dbReference type="Proteomes" id="UP000036168">
    <property type="component" value="Unassembled WGS sequence"/>
</dbReference>
<accession>A0A0J6F1V5</accession>
<proteinExistence type="predicted"/>
<dbReference type="EMBL" id="LECW02000020">
    <property type="protein sequence ID" value="KRT93659.1"/>
    <property type="molecule type" value="Genomic_DNA"/>
</dbReference>